<dbReference type="PANTHER" id="PTHR43433:SF5">
    <property type="entry name" value="AB HYDROLASE-1 DOMAIN-CONTAINING PROTEIN"/>
    <property type="match status" value="1"/>
</dbReference>
<name>A0ABZ1T312_STRVG</name>
<evidence type="ECO:0000313" key="3">
    <source>
        <dbReference type="Proteomes" id="UP001432039"/>
    </source>
</evidence>
<keyword evidence="3" id="KW-1185">Reference proteome</keyword>
<dbReference type="Gene3D" id="3.40.50.1820">
    <property type="entry name" value="alpha/beta hydrolase"/>
    <property type="match status" value="1"/>
</dbReference>
<feature type="domain" description="AB hydrolase-1" evidence="1">
    <location>
        <begin position="20"/>
        <end position="263"/>
    </location>
</feature>
<protein>
    <submittedName>
        <fullName evidence="2">Alpha/beta hydrolase</fullName>
    </submittedName>
</protein>
<proteinExistence type="predicted"/>
<dbReference type="InterPro" id="IPR029058">
    <property type="entry name" value="AB_hydrolase_fold"/>
</dbReference>
<dbReference type="InterPro" id="IPR050471">
    <property type="entry name" value="AB_hydrolase"/>
</dbReference>
<dbReference type="PANTHER" id="PTHR43433">
    <property type="entry name" value="HYDROLASE, ALPHA/BETA FOLD FAMILY PROTEIN"/>
    <property type="match status" value="1"/>
</dbReference>
<dbReference type="GO" id="GO:0016787">
    <property type="term" value="F:hydrolase activity"/>
    <property type="evidence" value="ECO:0007669"/>
    <property type="project" value="UniProtKB-KW"/>
</dbReference>
<evidence type="ECO:0000259" key="1">
    <source>
        <dbReference type="Pfam" id="PF00561"/>
    </source>
</evidence>
<dbReference type="InterPro" id="IPR000073">
    <property type="entry name" value="AB_hydrolase_1"/>
</dbReference>
<dbReference type="SUPFAM" id="SSF53474">
    <property type="entry name" value="alpha/beta-Hydrolases"/>
    <property type="match status" value="1"/>
</dbReference>
<sequence>MITDDRRTLAVEEWGDLTGKPVVYLHGSPMSRLSRYPDDSLFHELGVRLITYDRPGFGGSTPKPGRRVIDAAADVATITAALGLHRFAVFGVSGGGPHAMAFAARYPERVTRLGALASPAPRDAAGLDWTAGMSEGNRRSAAVALTGRQDVTEHLANLGTANFPTLPEIEQAVLSRPEISAMMGPAFAEAVRPGLDGWVDDVTAIFGTEWGFNPADITVPTRIWHGGLDTLVPPAHGEWLAARMPTAMLIRQADAGHGGHFDATPAMLAWLISDINDEAHAPGS</sequence>
<dbReference type="Pfam" id="PF00561">
    <property type="entry name" value="Abhydrolase_1"/>
    <property type="match status" value="1"/>
</dbReference>
<reference evidence="2" key="1">
    <citation type="submission" date="2022-10" db="EMBL/GenBank/DDBJ databases">
        <title>The complete genomes of actinobacterial strains from the NBC collection.</title>
        <authorList>
            <person name="Joergensen T.S."/>
            <person name="Alvarez Arevalo M."/>
            <person name="Sterndorff E.B."/>
            <person name="Faurdal D."/>
            <person name="Vuksanovic O."/>
            <person name="Mourched A.-S."/>
            <person name="Charusanti P."/>
            <person name="Shaw S."/>
            <person name="Blin K."/>
            <person name="Weber T."/>
        </authorList>
    </citation>
    <scope>NUCLEOTIDE SEQUENCE</scope>
    <source>
        <strain evidence="2">NBC_00248</strain>
    </source>
</reference>
<dbReference type="Proteomes" id="UP001432039">
    <property type="component" value="Chromosome"/>
</dbReference>
<evidence type="ECO:0000313" key="2">
    <source>
        <dbReference type="EMBL" id="WUQ10250.1"/>
    </source>
</evidence>
<dbReference type="RefSeq" id="WP_328959812.1">
    <property type="nucleotide sequence ID" value="NZ_CP108090.1"/>
</dbReference>
<dbReference type="EMBL" id="CP108090">
    <property type="protein sequence ID" value="WUQ10250.1"/>
    <property type="molecule type" value="Genomic_DNA"/>
</dbReference>
<accession>A0ABZ1T312</accession>
<gene>
    <name evidence="2" type="ORF">OG517_01700</name>
</gene>
<dbReference type="PRINTS" id="PR00111">
    <property type="entry name" value="ABHYDROLASE"/>
</dbReference>
<keyword evidence="2" id="KW-0378">Hydrolase</keyword>
<organism evidence="2 3">
    <name type="scientific">Streptomyces virginiae</name>
    <name type="common">Streptomyces cinnamonensis</name>
    <dbReference type="NCBI Taxonomy" id="1961"/>
    <lineage>
        <taxon>Bacteria</taxon>
        <taxon>Bacillati</taxon>
        <taxon>Actinomycetota</taxon>
        <taxon>Actinomycetes</taxon>
        <taxon>Kitasatosporales</taxon>
        <taxon>Streptomycetaceae</taxon>
        <taxon>Streptomyces</taxon>
    </lineage>
</organism>